<dbReference type="Proteomes" id="UP000316545">
    <property type="component" value="Unassembled WGS sequence"/>
</dbReference>
<sequence>MNPQFQQRVITQANRVSHEDHEVFIFDLNDIMKLNDSLKDNYDTDAVSLTQLVQSGIQVSKQIKLLGVLGLAYIKTASDGRQYLIFKGYAGHRPNLSGTRYALENPKVGCFVVGTRELLKDAAKATRIAVIAFIAIDIVKECLADHFSLARLGVQIASDIAQAVAASAIGVGVGAAVISVVGTAAMPVVAIFALTVAAGFFAGMALTWLDNKYQLTNQLVAAAMKIEDDLAAREAGFFADVRQAATSIYETTVEVYGVTVKIYRLWQRAEDLVHYDWTLPRLSSGF</sequence>
<feature type="transmembrane region" description="Helical" evidence="1">
    <location>
        <begin position="160"/>
        <end position="182"/>
    </location>
</feature>
<keyword evidence="3" id="KW-1185">Reference proteome</keyword>
<comment type="caution">
    <text evidence="2">The sequence shown here is derived from an EMBL/GenBank/DDBJ whole genome shotgun (WGS) entry which is preliminary data.</text>
</comment>
<reference evidence="2 3" key="1">
    <citation type="submission" date="2019-06" db="EMBL/GenBank/DDBJ databases">
        <title>Genomic Encyclopedia of Type Strains, Phase IV (KMG-V): Genome sequencing to study the core and pangenomes of soil and plant-associated prokaryotes.</title>
        <authorList>
            <person name="Whitman W."/>
        </authorList>
    </citation>
    <scope>NUCLEOTIDE SEQUENCE [LARGE SCALE GENOMIC DNA]</scope>
    <source>
        <strain evidence="2 3">BR 11865</strain>
    </source>
</reference>
<accession>A0A560FJE6</accession>
<dbReference type="AlphaFoldDB" id="A0A560FJE6"/>
<evidence type="ECO:0000313" key="3">
    <source>
        <dbReference type="Proteomes" id="UP000316545"/>
    </source>
</evidence>
<keyword evidence="1" id="KW-1133">Transmembrane helix</keyword>
<gene>
    <name evidence="2" type="ORF">FBZ88_11786</name>
</gene>
<protein>
    <submittedName>
        <fullName evidence="2">Uncharacterized protein</fullName>
    </submittedName>
</protein>
<keyword evidence="1" id="KW-0812">Transmembrane</keyword>
<organism evidence="2 3">
    <name type="scientific">Nitrospirillum amazonense</name>
    <dbReference type="NCBI Taxonomy" id="28077"/>
    <lineage>
        <taxon>Bacteria</taxon>
        <taxon>Pseudomonadati</taxon>
        <taxon>Pseudomonadota</taxon>
        <taxon>Alphaproteobacteria</taxon>
        <taxon>Rhodospirillales</taxon>
        <taxon>Azospirillaceae</taxon>
        <taxon>Nitrospirillum</taxon>
    </lineage>
</organism>
<evidence type="ECO:0000313" key="2">
    <source>
        <dbReference type="EMBL" id="TWB21732.1"/>
    </source>
</evidence>
<proteinExistence type="predicted"/>
<evidence type="ECO:0000256" key="1">
    <source>
        <dbReference type="SAM" id="Phobius"/>
    </source>
</evidence>
<feature type="transmembrane region" description="Helical" evidence="1">
    <location>
        <begin position="188"/>
        <end position="209"/>
    </location>
</feature>
<dbReference type="RefSeq" id="WP_145619274.1">
    <property type="nucleotide sequence ID" value="NZ_VITO01000017.1"/>
</dbReference>
<name>A0A560FJE6_9PROT</name>
<dbReference type="EMBL" id="VITO01000017">
    <property type="protein sequence ID" value="TWB21732.1"/>
    <property type="molecule type" value="Genomic_DNA"/>
</dbReference>
<keyword evidence="1" id="KW-0472">Membrane</keyword>